<proteinExistence type="inferred from homology"/>
<feature type="domain" description="Peripheral subunit-binding (PSBD)" evidence="12">
    <location>
        <begin position="241"/>
        <end position="278"/>
    </location>
</feature>
<sequence>MTEIKEAFVPDIGDYSNVPVIEVLVAVGDTVSKGQSLITLESDKATMEVPSSTTGIIKEIKVKVGDTLSQGHVVALIEVSEETAEVTTPMTVNTPTTRAHNTAPPEDEGSLIEVRVPDIGDYTNVPVIEVLVAVGDTVSKDQSLITLESDKATLEVPSSAAGIIKQLKVNIGDTLSQGDIVVVLQSAESTPLTPTTNKPALPPNSSPARDAISAPASPAGTPSTPPITFDANTVLPSKVPYASPAVRLIARQLDVDLSRIKGSEKNGRITREDVQKFVNTTLGTGMAEGRTPSASITTNGGLNLLPWPNVDFSKFGEIETQPLSRIKKISGANLARNWAMIPHVTQFDQADITELEALRVQINKENATSNKNGTGIKLTVLAFLIKASAAALKKFPTFNASLDATGETLTLKKYFHIGFAADTPNGLVVPVIRNVDQKGIVEIAQETSDLAKKARDGKLTPADMSGGCFSISSLGGIGGTAFTPIINAPEVAILGVSKSLIQPIWDGTQFAPKMLLPLSLSYDHRVIDGALAAHFTTYLSQILADMRRVLL</sequence>
<dbReference type="CDD" id="cd06849">
    <property type="entry name" value="lipoyl_domain"/>
    <property type="match status" value="2"/>
</dbReference>
<gene>
    <name evidence="13" type="ORF">D934_12880</name>
</gene>
<dbReference type="Gene3D" id="3.30.559.10">
    <property type="entry name" value="Chloramphenicol acetyltransferase-like domain"/>
    <property type="match status" value="1"/>
</dbReference>
<dbReference type="InterPro" id="IPR011053">
    <property type="entry name" value="Single_hybrid_motif"/>
</dbReference>
<comment type="function">
    <text evidence="7">The pyruvate dehydrogenase complex catalyzes the overall conversion of pyruvate to acetyl-CoA and CO(2). It contains multiple copies of three enzymatic components: pyruvate dehydrogenase (E1), dihydrolipoamide acetyltransferase (E2) and lipoamide dehydrogenase (E3).</text>
</comment>
<evidence type="ECO:0000256" key="1">
    <source>
        <dbReference type="ARBA" id="ARBA00007317"/>
    </source>
</evidence>
<dbReference type="SUPFAM" id="SSF51230">
    <property type="entry name" value="Single hybrid motif"/>
    <property type="match status" value="2"/>
</dbReference>
<dbReference type="RefSeq" id="WP_042836640.1">
    <property type="nucleotide sequence ID" value="NZ_CP006696.1"/>
</dbReference>
<evidence type="ECO:0000256" key="5">
    <source>
        <dbReference type="ARBA" id="ARBA00022823"/>
    </source>
</evidence>
<evidence type="ECO:0000313" key="13">
    <source>
        <dbReference type="EMBL" id="AIC10760.1"/>
    </source>
</evidence>
<dbReference type="InterPro" id="IPR000089">
    <property type="entry name" value="Biotin_lipoyl"/>
</dbReference>
<evidence type="ECO:0000256" key="4">
    <source>
        <dbReference type="ARBA" id="ARBA00022737"/>
    </source>
</evidence>
<evidence type="ECO:0000256" key="8">
    <source>
        <dbReference type="ARBA" id="ARBA00048370"/>
    </source>
</evidence>
<dbReference type="InterPro" id="IPR003016">
    <property type="entry name" value="2-oxoA_DH_lipoyl-BS"/>
</dbReference>
<reference evidence="13 14" key="1">
    <citation type="submission" date="2013-08" db="EMBL/GenBank/DDBJ databases">
        <authorList>
            <person name="Stouthamer R."/>
            <person name="Nunney L."/>
        </authorList>
    </citation>
    <scope>NUCLEOTIDE SEQUENCE [LARGE SCALE GENOMIC DNA]</scope>
    <source>
        <strain evidence="14">ann-1</strain>
    </source>
</reference>
<dbReference type="PANTHER" id="PTHR43178:SF2">
    <property type="entry name" value="DIHYDROLIPOYLLYSINE-RESIDUE ACETYLTRANSFERASE COMPONENT OF PYRUVATE DEHYDROGENASE COMPLEX"/>
    <property type="match status" value="1"/>
</dbReference>
<dbReference type="Pfam" id="PF02817">
    <property type="entry name" value="E3_binding"/>
    <property type="match status" value="1"/>
</dbReference>
<evidence type="ECO:0000256" key="9">
    <source>
        <dbReference type="RuleBase" id="RU361137"/>
    </source>
</evidence>
<dbReference type="FunFam" id="3.30.559.10:FF:000004">
    <property type="entry name" value="Acetyltransferase component of pyruvate dehydrogenase complex"/>
    <property type="match status" value="1"/>
</dbReference>
<protein>
    <recommendedName>
        <fullName evidence="9">Acetyltransferase component of pyruvate dehydrogenase complex</fullName>
        <ecNumber evidence="9">2.3.1.12</ecNumber>
    </recommendedName>
</protein>
<keyword evidence="4" id="KW-0677">Repeat</keyword>
<dbReference type="Proteomes" id="UP000027215">
    <property type="component" value="Chromosome"/>
</dbReference>
<evidence type="ECO:0000259" key="11">
    <source>
        <dbReference type="PROSITE" id="PS50968"/>
    </source>
</evidence>
<feature type="domain" description="Lipoyl-binding" evidence="11">
    <location>
        <begin position="4"/>
        <end position="78"/>
    </location>
</feature>
<dbReference type="KEGG" id="xfs:D934_12880"/>
<dbReference type="GO" id="GO:0031405">
    <property type="term" value="F:lipoic acid binding"/>
    <property type="evidence" value="ECO:0007669"/>
    <property type="project" value="TreeGrafter"/>
</dbReference>
<dbReference type="InterPro" id="IPR023213">
    <property type="entry name" value="CAT-like_dom_sf"/>
</dbReference>
<feature type="domain" description="Lipoyl-binding" evidence="11">
    <location>
        <begin position="111"/>
        <end position="185"/>
    </location>
</feature>
<dbReference type="PROSITE" id="PS51826">
    <property type="entry name" value="PSBD"/>
    <property type="match status" value="1"/>
</dbReference>
<keyword evidence="6 9" id="KW-0012">Acyltransferase</keyword>
<name>A0A060H614_XYLFS</name>
<comment type="cofactor">
    <cofactor evidence="9">
        <name>(R)-lipoate</name>
        <dbReference type="ChEBI" id="CHEBI:83088"/>
    </cofactor>
    <text evidence="9">Binds 2 lipoyl cofactors covalently.</text>
</comment>
<dbReference type="GO" id="GO:0005737">
    <property type="term" value="C:cytoplasm"/>
    <property type="evidence" value="ECO:0007669"/>
    <property type="project" value="TreeGrafter"/>
</dbReference>
<dbReference type="FunFam" id="2.40.50.100:FF:000009">
    <property type="entry name" value="Acetyltransferase component of pyruvate dehydrogenase complex"/>
    <property type="match status" value="2"/>
</dbReference>
<dbReference type="EMBL" id="CP006696">
    <property type="protein sequence ID" value="AIC10760.1"/>
    <property type="molecule type" value="Genomic_DNA"/>
</dbReference>
<dbReference type="EC" id="2.3.1.12" evidence="9"/>
<dbReference type="GO" id="GO:0004742">
    <property type="term" value="F:dihydrolipoyllysine-residue acetyltransferase activity"/>
    <property type="evidence" value="ECO:0007669"/>
    <property type="project" value="UniProtKB-UniRule"/>
</dbReference>
<dbReference type="PATRIC" id="fig|155920.8.peg.3035"/>
<dbReference type="Pfam" id="PF00364">
    <property type="entry name" value="Biotin_lipoyl"/>
    <property type="match status" value="2"/>
</dbReference>
<dbReference type="PROSITE" id="PS50968">
    <property type="entry name" value="BIOTINYL_LIPOYL"/>
    <property type="match status" value="2"/>
</dbReference>
<feature type="region of interest" description="Disordered" evidence="10">
    <location>
        <begin position="190"/>
        <end position="229"/>
    </location>
</feature>
<feature type="compositionally biased region" description="Low complexity" evidence="10">
    <location>
        <begin position="211"/>
        <end position="228"/>
    </location>
</feature>
<dbReference type="NCBIfam" id="TIGR01348">
    <property type="entry name" value="PDHac_trf_long"/>
    <property type="match status" value="1"/>
</dbReference>
<dbReference type="GO" id="GO:0006086">
    <property type="term" value="P:pyruvate decarboxylation to acetyl-CoA"/>
    <property type="evidence" value="ECO:0007669"/>
    <property type="project" value="UniProtKB-UniRule"/>
</dbReference>
<keyword evidence="5 9" id="KW-0450">Lipoyl</keyword>
<comment type="similarity">
    <text evidence="1 9">Belongs to the 2-oxoacid dehydrogenase family.</text>
</comment>
<evidence type="ECO:0000256" key="2">
    <source>
        <dbReference type="ARBA" id="ARBA00011484"/>
    </source>
</evidence>
<dbReference type="InterPro" id="IPR001078">
    <property type="entry name" value="2-oxoacid_DH_actylTfrase"/>
</dbReference>
<dbReference type="PROSITE" id="PS00189">
    <property type="entry name" value="LIPOYL"/>
    <property type="match status" value="2"/>
</dbReference>
<keyword evidence="3 9" id="KW-0808">Transferase</keyword>
<evidence type="ECO:0000256" key="6">
    <source>
        <dbReference type="ARBA" id="ARBA00023315"/>
    </source>
</evidence>
<evidence type="ECO:0000259" key="12">
    <source>
        <dbReference type="PROSITE" id="PS51826"/>
    </source>
</evidence>
<evidence type="ECO:0000256" key="7">
    <source>
        <dbReference type="ARBA" id="ARBA00025211"/>
    </source>
</evidence>
<dbReference type="InterPro" id="IPR050743">
    <property type="entry name" value="2-oxoacid_DH_E2_comp"/>
</dbReference>
<comment type="catalytic activity">
    <reaction evidence="8 9">
        <text>N(6)-[(R)-dihydrolipoyl]-L-lysyl-[protein] + acetyl-CoA = N(6)-[(R)-S(8)-acetyldihydrolipoyl]-L-lysyl-[protein] + CoA</text>
        <dbReference type="Rhea" id="RHEA:17017"/>
        <dbReference type="Rhea" id="RHEA-COMP:10475"/>
        <dbReference type="Rhea" id="RHEA-COMP:10478"/>
        <dbReference type="ChEBI" id="CHEBI:57287"/>
        <dbReference type="ChEBI" id="CHEBI:57288"/>
        <dbReference type="ChEBI" id="CHEBI:83100"/>
        <dbReference type="ChEBI" id="CHEBI:83111"/>
        <dbReference type="EC" id="2.3.1.12"/>
    </reaction>
</comment>
<dbReference type="InterPro" id="IPR036625">
    <property type="entry name" value="E3-bd_dom_sf"/>
</dbReference>
<dbReference type="PANTHER" id="PTHR43178">
    <property type="entry name" value="DIHYDROLIPOAMIDE ACETYLTRANSFERASE COMPONENT OF PYRUVATE DEHYDROGENASE COMPLEX"/>
    <property type="match status" value="1"/>
</dbReference>
<dbReference type="GO" id="GO:0045254">
    <property type="term" value="C:pyruvate dehydrogenase complex"/>
    <property type="evidence" value="ECO:0007669"/>
    <property type="project" value="UniProtKB-UniRule"/>
</dbReference>
<accession>A0A060H614</accession>
<dbReference type="SUPFAM" id="SSF52777">
    <property type="entry name" value="CoA-dependent acyltransferases"/>
    <property type="match status" value="1"/>
</dbReference>
<evidence type="ECO:0000256" key="10">
    <source>
        <dbReference type="SAM" id="MobiDB-lite"/>
    </source>
</evidence>
<comment type="subunit">
    <text evidence="2 9">Forms a 24-polypeptide structural core with octahedral symmetry.</text>
</comment>
<dbReference type="Pfam" id="PF00198">
    <property type="entry name" value="2-oxoacid_dh"/>
    <property type="match status" value="1"/>
</dbReference>
<organism evidence="13 14">
    <name type="scientific">Xylella fastidiosa subsp. sandyi Ann-1</name>
    <dbReference type="NCBI Taxonomy" id="155920"/>
    <lineage>
        <taxon>Bacteria</taxon>
        <taxon>Pseudomonadati</taxon>
        <taxon>Pseudomonadota</taxon>
        <taxon>Gammaproteobacteria</taxon>
        <taxon>Lysobacterales</taxon>
        <taxon>Lysobacteraceae</taxon>
        <taxon>Xylella</taxon>
    </lineage>
</organism>
<dbReference type="AlphaFoldDB" id="A0A060H614"/>
<dbReference type="Gene3D" id="2.40.50.100">
    <property type="match status" value="2"/>
</dbReference>
<dbReference type="InterPro" id="IPR004167">
    <property type="entry name" value="PSBD"/>
</dbReference>
<dbReference type="HOGENOM" id="CLU_016733_10_0_6"/>
<dbReference type="Gene3D" id="4.10.320.10">
    <property type="entry name" value="E3-binding domain"/>
    <property type="match status" value="1"/>
</dbReference>
<evidence type="ECO:0000313" key="14">
    <source>
        <dbReference type="Proteomes" id="UP000027215"/>
    </source>
</evidence>
<dbReference type="SUPFAM" id="SSF47005">
    <property type="entry name" value="Peripheral subunit-binding domain of 2-oxo acid dehydrogenase complex"/>
    <property type="match status" value="1"/>
</dbReference>
<dbReference type="InterPro" id="IPR006256">
    <property type="entry name" value="AcTrfase_Pyrv_DH_cplx"/>
</dbReference>
<evidence type="ECO:0000256" key="3">
    <source>
        <dbReference type="ARBA" id="ARBA00022679"/>
    </source>
</evidence>